<evidence type="ECO:0000313" key="4">
    <source>
        <dbReference type="Proteomes" id="UP000662747"/>
    </source>
</evidence>
<keyword evidence="2" id="KW-0472">Membrane</keyword>
<name>A0ABX7P9S7_9BACT</name>
<feature type="compositionally biased region" description="Polar residues" evidence="1">
    <location>
        <begin position="38"/>
        <end position="55"/>
    </location>
</feature>
<reference evidence="3 4" key="1">
    <citation type="submission" date="2021-02" db="EMBL/GenBank/DDBJ databases">
        <title>De Novo genome assembly of isolated myxobacteria.</title>
        <authorList>
            <person name="Stevens D.C."/>
        </authorList>
    </citation>
    <scope>NUCLEOTIDE SEQUENCE [LARGE SCALE GENOMIC DNA]</scope>
    <source>
        <strain evidence="4">SCPEA02</strain>
    </source>
</reference>
<proteinExistence type="predicted"/>
<organism evidence="3 4">
    <name type="scientific">Pyxidicoccus parkwayensis</name>
    <dbReference type="NCBI Taxonomy" id="2813578"/>
    <lineage>
        <taxon>Bacteria</taxon>
        <taxon>Pseudomonadati</taxon>
        <taxon>Myxococcota</taxon>
        <taxon>Myxococcia</taxon>
        <taxon>Myxococcales</taxon>
        <taxon>Cystobacterineae</taxon>
        <taxon>Myxococcaceae</taxon>
        <taxon>Pyxidicoccus</taxon>
    </lineage>
</organism>
<evidence type="ECO:0000313" key="3">
    <source>
        <dbReference type="EMBL" id="QSQ27202.1"/>
    </source>
</evidence>
<keyword evidence="4" id="KW-1185">Reference proteome</keyword>
<feature type="transmembrane region" description="Helical" evidence="2">
    <location>
        <begin position="14"/>
        <end position="31"/>
    </location>
</feature>
<dbReference type="RefSeq" id="WP_206728729.1">
    <property type="nucleotide sequence ID" value="NZ_CP071090.1"/>
</dbReference>
<feature type="compositionally biased region" description="Basic and acidic residues" evidence="1">
    <location>
        <begin position="57"/>
        <end position="68"/>
    </location>
</feature>
<evidence type="ECO:0000256" key="2">
    <source>
        <dbReference type="SAM" id="Phobius"/>
    </source>
</evidence>
<dbReference type="Proteomes" id="UP000662747">
    <property type="component" value="Chromosome"/>
</dbReference>
<evidence type="ECO:0000256" key="1">
    <source>
        <dbReference type="SAM" id="MobiDB-lite"/>
    </source>
</evidence>
<dbReference type="EMBL" id="CP071090">
    <property type="protein sequence ID" value="QSQ27202.1"/>
    <property type="molecule type" value="Genomic_DNA"/>
</dbReference>
<accession>A0ABX7P9S7</accession>
<keyword evidence="2" id="KW-1133">Transmembrane helix</keyword>
<protein>
    <submittedName>
        <fullName evidence="3">Uncharacterized protein</fullName>
    </submittedName>
</protein>
<sequence length="86" mass="9569">MMIVPDPLPLFTRMTRLGALVAVAGVTLWWVRKRRPNGSRSNRQSTATSTRTQGTLKRLDTKPAKEAPGRAMRNGTRRPAKEAVRA</sequence>
<keyword evidence="2" id="KW-0812">Transmembrane</keyword>
<feature type="region of interest" description="Disordered" evidence="1">
    <location>
        <begin position="33"/>
        <end position="86"/>
    </location>
</feature>
<gene>
    <name evidence="3" type="ORF">JY651_20805</name>
</gene>